<dbReference type="PANTHER" id="PTHR45947:SF3">
    <property type="entry name" value="SULFOQUINOVOSYL TRANSFERASE SQD2"/>
    <property type="match status" value="1"/>
</dbReference>
<evidence type="ECO:0000259" key="4">
    <source>
        <dbReference type="PROSITE" id="PS51007"/>
    </source>
</evidence>
<dbReference type="Pfam" id="PF00534">
    <property type="entry name" value="Glycos_transf_1"/>
    <property type="match status" value="1"/>
</dbReference>
<sequence length="331" mass="36487">MLKKTKILYVVTKSNWGGAQRYVFDLATSLPKDEFDVAVALGGTGEKNAPTGTLDSRLKEKNIRTIFVRSFMRDISVFKEFAALSELITLFRKEKPDIVHLNSSKAGGIGALAARIARVPKIIFTIHGLPYDEKRGLLWRKAAFAGTWITCILCHAVITITKDNHARVRGSYLIYNGIAPLTLGSGEKIRNAFPNGVAITGTIGELNKNKNQQALIEQAKNNPNMYVAIVGEGEKRGALEAKIKKYNLGDRVKLFGFIPASEVLRGFDVFALPSKKEGLPYVLLEAKMAGLPIVANRVGGVGEIEDKDLKEFSLDKMIRETISLYQSKNMT</sequence>
<dbReference type="PROSITE" id="PS51007">
    <property type="entry name" value="CYTC"/>
    <property type="match status" value="1"/>
</dbReference>
<name>A0A1G2MQA3_9BACT</name>
<dbReference type="GO" id="GO:0046872">
    <property type="term" value="F:metal ion binding"/>
    <property type="evidence" value="ECO:0007669"/>
    <property type="project" value="UniProtKB-KW"/>
</dbReference>
<comment type="caution">
    <text evidence="5">The sequence shown here is derived from an EMBL/GenBank/DDBJ whole genome shotgun (WGS) entry which is preliminary data.</text>
</comment>
<dbReference type="Pfam" id="PF13439">
    <property type="entry name" value="Glyco_transf_4"/>
    <property type="match status" value="1"/>
</dbReference>
<dbReference type="InterPro" id="IPR009056">
    <property type="entry name" value="Cyt_c-like_dom"/>
</dbReference>
<dbReference type="GO" id="GO:0009055">
    <property type="term" value="F:electron transfer activity"/>
    <property type="evidence" value="ECO:0007669"/>
    <property type="project" value="InterPro"/>
</dbReference>
<accession>A0A1G2MQA3</accession>
<evidence type="ECO:0000313" key="6">
    <source>
        <dbReference type="Proteomes" id="UP000177943"/>
    </source>
</evidence>
<dbReference type="Gene3D" id="3.40.50.2000">
    <property type="entry name" value="Glycogen Phosphorylase B"/>
    <property type="match status" value="2"/>
</dbReference>
<keyword evidence="2 3" id="KW-0408">Iron</keyword>
<dbReference type="SUPFAM" id="SSF53756">
    <property type="entry name" value="UDP-Glycosyltransferase/glycogen phosphorylase"/>
    <property type="match status" value="1"/>
</dbReference>
<dbReference type="AlphaFoldDB" id="A0A1G2MQA3"/>
<organism evidence="5 6">
    <name type="scientific">Candidatus Taylorbacteria bacterium RIFCSPHIGHO2_02_FULL_45_35</name>
    <dbReference type="NCBI Taxonomy" id="1802311"/>
    <lineage>
        <taxon>Bacteria</taxon>
        <taxon>Candidatus Tayloriibacteriota</taxon>
    </lineage>
</organism>
<dbReference type="PANTHER" id="PTHR45947">
    <property type="entry name" value="SULFOQUINOVOSYL TRANSFERASE SQD2"/>
    <property type="match status" value="1"/>
</dbReference>
<evidence type="ECO:0000313" key="5">
    <source>
        <dbReference type="EMBL" id="OHA25409.1"/>
    </source>
</evidence>
<gene>
    <name evidence="5" type="ORF">A3D56_01340</name>
</gene>
<dbReference type="GO" id="GO:0020037">
    <property type="term" value="F:heme binding"/>
    <property type="evidence" value="ECO:0007669"/>
    <property type="project" value="InterPro"/>
</dbReference>
<protein>
    <recommendedName>
        <fullName evidence="4">Cytochrome c domain-containing protein</fullName>
    </recommendedName>
</protein>
<dbReference type="Proteomes" id="UP000177943">
    <property type="component" value="Unassembled WGS sequence"/>
</dbReference>
<evidence type="ECO:0000256" key="3">
    <source>
        <dbReference type="PROSITE-ProRule" id="PRU00433"/>
    </source>
</evidence>
<evidence type="ECO:0000256" key="2">
    <source>
        <dbReference type="ARBA" id="ARBA00023004"/>
    </source>
</evidence>
<dbReference type="InterPro" id="IPR001296">
    <property type="entry name" value="Glyco_trans_1"/>
</dbReference>
<dbReference type="EMBL" id="MHRP01000049">
    <property type="protein sequence ID" value="OHA25409.1"/>
    <property type="molecule type" value="Genomic_DNA"/>
</dbReference>
<keyword evidence="3" id="KW-0349">Heme</keyword>
<dbReference type="InterPro" id="IPR050194">
    <property type="entry name" value="Glycosyltransferase_grp1"/>
</dbReference>
<evidence type="ECO:0000256" key="1">
    <source>
        <dbReference type="ARBA" id="ARBA00022723"/>
    </source>
</evidence>
<dbReference type="InterPro" id="IPR028098">
    <property type="entry name" value="Glyco_trans_4-like_N"/>
</dbReference>
<keyword evidence="1 3" id="KW-0479">Metal-binding</keyword>
<reference evidence="5 6" key="1">
    <citation type="journal article" date="2016" name="Nat. Commun.">
        <title>Thousands of microbial genomes shed light on interconnected biogeochemical processes in an aquifer system.</title>
        <authorList>
            <person name="Anantharaman K."/>
            <person name="Brown C.T."/>
            <person name="Hug L.A."/>
            <person name="Sharon I."/>
            <person name="Castelle C.J."/>
            <person name="Probst A.J."/>
            <person name="Thomas B.C."/>
            <person name="Singh A."/>
            <person name="Wilkins M.J."/>
            <person name="Karaoz U."/>
            <person name="Brodie E.L."/>
            <person name="Williams K.H."/>
            <person name="Hubbard S.S."/>
            <person name="Banfield J.F."/>
        </authorList>
    </citation>
    <scope>NUCLEOTIDE SEQUENCE [LARGE SCALE GENOMIC DNA]</scope>
</reference>
<feature type="domain" description="Cytochrome c" evidence="4">
    <location>
        <begin position="131"/>
        <end position="262"/>
    </location>
</feature>
<dbReference type="GO" id="GO:0016758">
    <property type="term" value="F:hexosyltransferase activity"/>
    <property type="evidence" value="ECO:0007669"/>
    <property type="project" value="TreeGrafter"/>
</dbReference>
<proteinExistence type="predicted"/>